<keyword evidence="1" id="KW-0812">Transmembrane</keyword>
<dbReference type="Proteomes" id="UP000190409">
    <property type="component" value="Unassembled WGS sequence"/>
</dbReference>
<reference evidence="2 3" key="1">
    <citation type="submission" date="2017-01" db="EMBL/GenBank/DDBJ databases">
        <title>Complete Genome Sequence of Dolosigranulum pigrum isolated from a Patient with interstitial lung disease.</title>
        <authorList>
            <person name="Mukhopadhyay R."/>
            <person name="Joaquin J."/>
            <person name="Hogue R."/>
            <person name="Fitzgerald S."/>
            <person name="Jospin G."/>
            <person name="Eisen J.A."/>
            <person name="Chaturvedi V."/>
        </authorList>
    </citation>
    <scope>NUCLEOTIDE SEQUENCE [LARGE SCALE GENOMIC DNA]</scope>
    <source>
        <strain evidence="2 3">15S00348</strain>
    </source>
</reference>
<keyword evidence="1" id="KW-0472">Membrane</keyword>
<organism evidence="2 3">
    <name type="scientific">Dolosigranulum pigrum</name>
    <dbReference type="NCBI Taxonomy" id="29394"/>
    <lineage>
        <taxon>Bacteria</taxon>
        <taxon>Bacillati</taxon>
        <taxon>Bacillota</taxon>
        <taxon>Bacilli</taxon>
        <taxon>Lactobacillales</taxon>
        <taxon>Carnobacteriaceae</taxon>
        <taxon>Dolosigranulum</taxon>
    </lineage>
</organism>
<dbReference type="GO" id="GO:0022857">
    <property type="term" value="F:transmembrane transporter activity"/>
    <property type="evidence" value="ECO:0007669"/>
    <property type="project" value="InterPro"/>
</dbReference>
<dbReference type="EMBL" id="MUYF01000003">
    <property type="protein sequence ID" value="OOL80602.1"/>
    <property type="molecule type" value="Genomic_DNA"/>
</dbReference>
<dbReference type="AlphaFoldDB" id="A0A1S8KLP5"/>
<evidence type="ECO:0000313" key="3">
    <source>
        <dbReference type="Proteomes" id="UP000190409"/>
    </source>
</evidence>
<gene>
    <name evidence="2" type="ORF">BWX42_01300</name>
</gene>
<feature type="transmembrane region" description="Helical" evidence="1">
    <location>
        <begin position="133"/>
        <end position="153"/>
    </location>
</feature>
<evidence type="ECO:0000313" key="2">
    <source>
        <dbReference type="EMBL" id="OOL80602.1"/>
    </source>
</evidence>
<sequence length="201" mass="22837">MGVLPLVTIKNIEGSETVLNNRANKFGQLDRFSARHLSIMAMLMAMRIAMSFIPAVKIGNIIQMGFGFIGTGIVASILGPFYMIIFAIAYDLIDVFIVNPGFPFFPGFLLSAILAGFIYARFFWRKEPTWKRVILATLIVTVFINIGLNTIWLKIMHKEAWRALIIPRLIKNAISFPLNSVVLYFVLNTRSIKRVINQYQF</sequence>
<dbReference type="NCBIfam" id="TIGR04518">
    <property type="entry name" value="ECF_S_folT_fam"/>
    <property type="match status" value="1"/>
</dbReference>
<name>A0A1S8KLP5_9LACT</name>
<comment type="caution">
    <text evidence="2">The sequence shown here is derived from an EMBL/GenBank/DDBJ whole genome shotgun (WGS) entry which is preliminary data.</text>
</comment>
<feature type="transmembrane region" description="Helical" evidence="1">
    <location>
        <begin position="165"/>
        <end position="187"/>
    </location>
</feature>
<protein>
    <submittedName>
        <fullName evidence="2">ECF transporter S component</fullName>
    </submittedName>
</protein>
<proteinExistence type="predicted"/>
<dbReference type="InterPro" id="IPR030949">
    <property type="entry name" value="ECF_S_folate_fam"/>
</dbReference>
<feature type="transmembrane region" description="Helical" evidence="1">
    <location>
        <begin position="102"/>
        <end position="124"/>
    </location>
</feature>
<feature type="transmembrane region" description="Helical" evidence="1">
    <location>
        <begin position="37"/>
        <end position="56"/>
    </location>
</feature>
<keyword evidence="1" id="KW-1133">Transmembrane helix</keyword>
<dbReference type="Gene3D" id="1.10.1760.20">
    <property type="match status" value="1"/>
</dbReference>
<feature type="transmembrane region" description="Helical" evidence="1">
    <location>
        <begin position="68"/>
        <end position="90"/>
    </location>
</feature>
<dbReference type="InterPro" id="IPR024529">
    <property type="entry name" value="ECF_trnsprt_substrate-spec"/>
</dbReference>
<dbReference type="Pfam" id="PF12822">
    <property type="entry name" value="ECF_trnsprt"/>
    <property type="match status" value="1"/>
</dbReference>
<evidence type="ECO:0000256" key="1">
    <source>
        <dbReference type="SAM" id="Phobius"/>
    </source>
</evidence>
<accession>A0A1S8KLP5</accession>